<dbReference type="PANTHER" id="PTHR30614">
    <property type="entry name" value="MEMBRANE COMPONENT OF AMINO ACID ABC TRANSPORTER"/>
    <property type="match status" value="1"/>
</dbReference>
<feature type="transmembrane region" description="Helical" evidence="8">
    <location>
        <begin position="83"/>
        <end position="107"/>
    </location>
</feature>
<feature type="transmembrane region" description="Helical" evidence="8">
    <location>
        <begin position="60"/>
        <end position="77"/>
    </location>
</feature>
<dbReference type="EMBL" id="VULZ01000001">
    <property type="protein sequence ID" value="MSS13734.1"/>
    <property type="molecule type" value="Genomic_DNA"/>
</dbReference>
<dbReference type="GO" id="GO:0043190">
    <property type="term" value="C:ATP-binding cassette (ABC) transporter complex"/>
    <property type="evidence" value="ECO:0007669"/>
    <property type="project" value="InterPro"/>
</dbReference>
<dbReference type="CDD" id="cd06261">
    <property type="entry name" value="TM_PBP2"/>
    <property type="match status" value="1"/>
</dbReference>
<dbReference type="AlphaFoldDB" id="A0A6L5X4G3"/>
<reference evidence="10 11" key="1">
    <citation type="submission" date="2019-08" db="EMBL/GenBank/DDBJ databases">
        <title>In-depth cultivation of the pig gut microbiome towards novel bacterial diversity and tailored functional studies.</title>
        <authorList>
            <person name="Wylensek D."/>
            <person name="Hitch T.C.A."/>
            <person name="Clavel T."/>
        </authorList>
    </citation>
    <scope>NUCLEOTIDE SEQUENCE [LARGE SCALE GENOMIC DNA]</scope>
    <source>
        <strain evidence="10 11">Oil+RF-744-WCA-WT-11</strain>
    </source>
</reference>
<dbReference type="RefSeq" id="WP_154522116.1">
    <property type="nucleotide sequence ID" value="NZ_VULZ01000001.1"/>
</dbReference>
<keyword evidence="7 8" id="KW-0472">Membrane</keyword>
<organism evidence="10 11">
    <name type="scientific">Porcincola intestinalis</name>
    <dbReference type="NCBI Taxonomy" id="2606632"/>
    <lineage>
        <taxon>Bacteria</taxon>
        <taxon>Bacillati</taxon>
        <taxon>Bacillota</taxon>
        <taxon>Clostridia</taxon>
        <taxon>Lachnospirales</taxon>
        <taxon>Lachnospiraceae</taxon>
        <taxon>Porcincola</taxon>
    </lineage>
</organism>
<dbReference type="Pfam" id="PF00528">
    <property type="entry name" value="BPD_transp_1"/>
    <property type="match status" value="1"/>
</dbReference>
<name>A0A6L5X4G3_9FIRM</name>
<dbReference type="SUPFAM" id="SSF161098">
    <property type="entry name" value="MetI-like"/>
    <property type="match status" value="1"/>
</dbReference>
<evidence type="ECO:0000256" key="3">
    <source>
        <dbReference type="ARBA" id="ARBA00022475"/>
    </source>
</evidence>
<keyword evidence="5" id="KW-0029">Amino-acid transport</keyword>
<feature type="transmembrane region" description="Helical" evidence="8">
    <location>
        <begin position="14"/>
        <end position="39"/>
    </location>
</feature>
<dbReference type="InterPro" id="IPR043429">
    <property type="entry name" value="ArtM/GltK/GlnP/TcyL/YhdX-like"/>
</dbReference>
<dbReference type="Gene3D" id="1.10.3720.10">
    <property type="entry name" value="MetI-like"/>
    <property type="match status" value="1"/>
</dbReference>
<dbReference type="InterPro" id="IPR035906">
    <property type="entry name" value="MetI-like_sf"/>
</dbReference>
<keyword evidence="2 8" id="KW-0813">Transport</keyword>
<evidence type="ECO:0000259" key="9">
    <source>
        <dbReference type="PROSITE" id="PS50928"/>
    </source>
</evidence>
<evidence type="ECO:0000256" key="2">
    <source>
        <dbReference type="ARBA" id="ARBA00022448"/>
    </source>
</evidence>
<comment type="subcellular location">
    <subcellularLocation>
        <location evidence="1 8">Cell membrane</location>
        <topology evidence="1 8">Multi-pass membrane protein</topology>
    </subcellularLocation>
</comment>
<evidence type="ECO:0000256" key="8">
    <source>
        <dbReference type="RuleBase" id="RU363032"/>
    </source>
</evidence>
<comment type="caution">
    <text evidence="10">The sequence shown here is derived from an EMBL/GenBank/DDBJ whole genome shotgun (WGS) entry which is preliminary data.</text>
</comment>
<keyword evidence="11" id="KW-1185">Reference proteome</keyword>
<keyword evidence="3" id="KW-1003">Cell membrane</keyword>
<dbReference type="InterPro" id="IPR000515">
    <property type="entry name" value="MetI-like"/>
</dbReference>
<proteinExistence type="inferred from homology"/>
<gene>
    <name evidence="10" type="ORF">FYJ35_01510</name>
</gene>
<dbReference type="Proteomes" id="UP000481852">
    <property type="component" value="Unassembled WGS sequence"/>
</dbReference>
<accession>A0A6L5X4G3</accession>
<feature type="domain" description="ABC transmembrane type-1" evidence="9">
    <location>
        <begin position="18"/>
        <end position="205"/>
    </location>
</feature>
<keyword evidence="6 8" id="KW-1133">Transmembrane helix</keyword>
<feature type="transmembrane region" description="Helical" evidence="8">
    <location>
        <begin position="187"/>
        <end position="211"/>
    </location>
</feature>
<dbReference type="InterPro" id="IPR010065">
    <property type="entry name" value="AA_ABC_transptr_permease_3TM"/>
</dbReference>
<comment type="similarity">
    <text evidence="8">Belongs to the binding-protein-dependent transport system permease family.</text>
</comment>
<dbReference type="PANTHER" id="PTHR30614:SF0">
    <property type="entry name" value="L-CYSTINE TRANSPORT SYSTEM PERMEASE PROTEIN TCYL"/>
    <property type="match status" value="1"/>
</dbReference>
<evidence type="ECO:0000256" key="1">
    <source>
        <dbReference type="ARBA" id="ARBA00004651"/>
    </source>
</evidence>
<sequence>MNIGELLSQYGGKYAIALLTTWELTAVSFALALALGVLITAMRVSPIRPLRIMAELYVQIFRNIPGVALLIFLVYALPYLNLIFSYQTCVLTATTLIPASFCSEYLMSGMNMIDKGQIEAARALGMRFTHVLRKVVIPQALRNSVLPLTNLLVATMLTTSLASQVPMNPMELTGLVSHINTHSVGGIMAFVISAALYCATAILIGQIGSLIDRKVRIVR</sequence>
<evidence type="ECO:0000256" key="7">
    <source>
        <dbReference type="ARBA" id="ARBA00023136"/>
    </source>
</evidence>
<keyword evidence="4 8" id="KW-0812">Transmembrane</keyword>
<feature type="transmembrane region" description="Helical" evidence="8">
    <location>
        <begin position="148"/>
        <end position="167"/>
    </location>
</feature>
<dbReference type="GO" id="GO:0006865">
    <property type="term" value="P:amino acid transport"/>
    <property type="evidence" value="ECO:0007669"/>
    <property type="project" value="UniProtKB-KW"/>
</dbReference>
<dbReference type="NCBIfam" id="TIGR01726">
    <property type="entry name" value="HEQRo_perm_3TM"/>
    <property type="match status" value="1"/>
</dbReference>
<dbReference type="GO" id="GO:0022857">
    <property type="term" value="F:transmembrane transporter activity"/>
    <property type="evidence" value="ECO:0007669"/>
    <property type="project" value="InterPro"/>
</dbReference>
<evidence type="ECO:0000313" key="11">
    <source>
        <dbReference type="Proteomes" id="UP000481852"/>
    </source>
</evidence>
<evidence type="ECO:0000256" key="6">
    <source>
        <dbReference type="ARBA" id="ARBA00022989"/>
    </source>
</evidence>
<evidence type="ECO:0000256" key="4">
    <source>
        <dbReference type="ARBA" id="ARBA00022692"/>
    </source>
</evidence>
<dbReference type="PROSITE" id="PS50928">
    <property type="entry name" value="ABC_TM1"/>
    <property type="match status" value="1"/>
</dbReference>
<protein>
    <submittedName>
        <fullName evidence="10">ABC transporter permease subunit</fullName>
    </submittedName>
</protein>
<evidence type="ECO:0000256" key="5">
    <source>
        <dbReference type="ARBA" id="ARBA00022970"/>
    </source>
</evidence>
<evidence type="ECO:0000313" key="10">
    <source>
        <dbReference type="EMBL" id="MSS13734.1"/>
    </source>
</evidence>